<gene>
    <name evidence="4" type="ORF">AVDCRST_MAG91-2372</name>
</gene>
<dbReference type="InterPro" id="IPR051121">
    <property type="entry name" value="FAH"/>
</dbReference>
<organism evidence="4">
    <name type="scientific">uncultured Sphingomonadaceae bacterium</name>
    <dbReference type="NCBI Taxonomy" id="169976"/>
    <lineage>
        <taxon>Bacteria</taxon>
        <taxon>Pseudomonadati</taxon>
        <taxon>Pseudomonadota</taxon>
        <taxon>Alphaproteobacteria</taxon>
        <taxon>Sphingomonadales</taxon>
        <taxon>Sphingomonadaceae</taxon>
        <taxon>environmental samples</taxon>
    </lineage>
</organism>
<dbReference type="PANTHER" id="PTHR42796">
    <property type="entry name" value="FUMARYLACETOACETATE HYDROLASE DOMAIN-CONTAINING PROTEIN 2A-RELATED"/>
    <property type="match status" value="1"/>
</dbReference>
<dbReference type="Gene3D" id="3.90.850.10">
    <property type="entry name" value="Fumarylacetoacetase-like, C-terminal domain"/>
    <property type="match status" value="1"/>
</dbReference>
<dbReference type="InterPro" id="IPR011234">
    <property type="entry name" value="Fumarylacetoacetase-like_C"/>
</dbReference>
<dbReference type="GO" id="GO:0003824">
    <property type="term" value="F:catalytic activity"/>
    <property type="evidence" value="ECO:0007669"/>
    <property type="project" value="InterPro"/>
</dbReference>
<protein>
    <submittedName>
        <fullName evidence="4">Predicted 2-keto-3-deoxyxylonate dehydratase</fullName>
    </submittedName>
</protein>
<dbReference type="Pfam" id="PF01557">
    <property type="entry name" value="FAA_hydrolase"/>
    <property type="match status" value="1"/>
</dbReference>
<accession>A0A6J4THZ1</accession>
<dbReference type="PANTHER" id="PTHR42796:SF7">
    <property type="entry name" value="2-DEHYDRO-3-DEOXY-D-ARABINONATE DEHYDRATASE"/>
    <property type="match status" value="1"/>
</dbReference>
<dbReference type="SUPFAM" id="SSF56529">
    <property type="entry name" value="FAH"/>
    <property type="match status" value="1"/>
</dbReference>
<proteinExistence type="inferred from homology"/>
<evidence type="ECO:0000259" key="3">
    <source>
        <dbReference type="Pfam" id="PF01557"/>
    </source>
</evidence>
<comment type="similarity">
    <text evidence="1">Belongs to the FAH family.</text>
</comment>
<dbReference type="GO" id="GO:0044281">
    <property type="term" value="P:small molecule metabolic process"/>
    <property type="evidence" value="ECO:0007669"/>
    <property type="project" value="UniProtKB-ARBA"/>
</dbReference>
<name>A0A6J4THZ1_9SPHN</name>
<evidence type="ECO:0000313" key="4">
    <source>
        <dbReference type="EMBL" id="CAA9523929.1"/>
    </source>
</evidence>
<evidence type="ECO:0000256" key="2">
    <source>
        <dbReference type="ARBA" id="ARBA00022723"/>
    </source>
</evidence>
<dbReference type="GO" id="GO:0046872">
    <property type="term" value="F:metal ion binding"/>
    <property type="evidence" value="ECO:0007669"/>
    <property type="project" value="UniProtKB-KW"/>
</dbReference>
<dbReference type="EMBL" id="CADCVX010000431">
    <property type="protein sequence ID" value="CAA9523929.1"/>
    <property type="molecule type" value="Genomic_DNA"/>
</dbReference>
<reference evidence="4" key="1">
    <citation type="submission" date="2020-02" db="EMBL/GenBank/DDBJ databases">
        <authorList>
            <person name="Meier V. D."/>
        </authorList>
    </citation>
    <scope>NUCLEOTIDE SEQUENCE</scope>
    <source>
        <strain evidence="4">AVDCRST_MAG91</strain>
    </source>
</reference>
<feature type="domain" description="Fumarylacetoacetase-like C-terminal" evidence="3">
    <location>
        <begin position="210"/>
        <end position="349"/>
    </location>
</feature>
<keyword evidence="2" id="KW-0479">Metal-binding</keyword>
<evidence type="ECO:0000256" key="1">
    <source>
        <dbReference type="ARBA" id="ARBA00010211"/>
    </source>
</evidence>
<sequence length="386" mass="41160">MTRTFSEDSLPLDYRDATLAGRLELDAGPTPVLIRGGVIEDVSAEAPTMADLLDRSDAVAVEGKTLFPVEELFGSSELRLLAPVDLQVVKAAGVTFALSAIERVIEERARGDSGAAGAVRRLIEARIGGGIRSVVPGSEDAARLKAVLIEEGLWSQYLEVAIGPDAEIFTKAPLLAAVGWGADIGVRSDSDWNNPEPEVVLVADSSGSAVGASLGNDVNLRDFEGRSALLLSKAKDNNASCAIGPFIRLFDDRFGMDDVREATVELVVEGREGFRLNGTSTMAQISRDPEELIRQAMSEHQYPDGFALFLGTLFAPVQDRDAQGRGFTHKEGDVVRISTPKLGALVNRVTTSKAAPPWRFGVRDLMNNLAARGLIGAGAQQHGRIG</sequence>
<dbReference type="InterPro" id="IPR036663">
    <property type="entry name" value="Fumarylacetoacetase_C_sf"/>
</dbReference>
<dbReference type="AlphaFoldDB" id="A0A6J4THZ1"/>